<comment type="caution">
    <text evidence="9">The sequence shown here is derived from an EMBL/GenBank/DDBJ whole genome shotgun (WGS) entry which is preliminary data.</text>
</comment>
<dbReference type="GO" id="GO:0005829">
    <property type="term" value="C:cytosol"/>
    <property type="evidence" value="ECO:0007669"/>
    <property type="project" value="TreeGrafter"/>
</dbReference>
<dbReference type="EMBL" id="OCSU01000002">
    <property type="protein sequence ID" value="SOE82513.1"/>
    <property type="molecule type" value="Genomic_DNA"/>
</dbReference>
<gene>
    <name evidence="9" type="ORF">SAMN05446927_5848</name>
</gene>
<comment type="cofactor">
    <cofactor evidence="1">
        <name>heme b</name>
        <dbReference type="ChEBI" id="CHEBI:60344"/>
    </cofactor>
</comment>
<dbReference type="PANTHER" id="PTHR30521:SF4">
    <property type="entry name" value="DEFERROCHELATASE"/>
    <property type="match status" value="1"/>
</dbReference>
<evidence type="ECO:0000259" key="8">
    <source>
        <dbReference type="Pfam" id="PF20628"/>
    </source>
</evidence>
<protein>
    <submittedName>
        <fullName evidence="9">Dyp-type peroxidase family</fullName>
    </submittedName>
</protein>
<evidence type="ECO:0000313" key="9">
    <source>
        <dbReference type="EMBL" id="SOE82513.1"/>
    </source>
</evidence>
<keyword evidence="10" id="KW-1185">Reference proteome</keyword>
<name>A0A7Z7N5S4_9BURK</name>
<dbReference type="InterPro" id="IPR011008">
    <property type="entry name" value="Dimeric_a/b-barrel"/>
</dbReference>
<evidence type="ECO:0000256" key="7">
    <source>
        <dbReference type="ARBA" id="ARBA00023004"/>
    </source>
</evidence>
<proteinExistence type="predicted"/>
<evidence type="ECO:0000256" key="5">
    <source>
        <dbReference type="ARBA" id="ARBA00022729"/>
    </source>
</evidence>
<evidence type="ECO:0000313" key="10">
    <source>
        <dbReference type="Proteomes" id="UP000219522"/>
    </source>
</evidence>
<dbReference type="OrthoDB" id="9781066at2"/>
<evidence type="ECO:0000256" key="4">
    <source>
        <dbReference type="ARBA" id="ARBA00022723"/>
    </source>
</evidence>
<organism evidence="9 10">
    <name type="scientific">Caballeronia arationis</name>
    <dbReference type="NCBI Taxonomy" id="1777142"/>
    <lineage>
        <taxon>Bacteria</taxon>
        <taxon>Pseudomonadati</taxon>
        <taxon>Pseudomonadota</taxon>
        <taxon>Betaproteobacteria</taxon>
        <taxon>Burkholderiales</taxon>
        <taxon>Burkholderiaceae</taxon>
        <taxon>Caballeronia</taxon>
    </lineage>
</organism>
<keyword evidence="7" id="KW-0408">Iron</keyword>
<dbReference type="RefSeq" id="WP_062635079.1">
    <property type="nucleotide sequence ID" value="NZ_FCOG02000014.1"/>
</dbReference>
<dbReference type="NCBIfam" id="TIGR01413">
    <property type="entry name" value="Dyp_perox_fam"/>
    <property type="match status" value="1"/>
</dbReference>
<dbReference type="GO" id="GO:0004601">
    <property type="term" value="F:peroxidase activity"/>
    <property type="evidence" value="ECO:0007669"/>
    <property type="project" value="UniProtKB-KW"/>
</dbReference>
<dbReference type="GO" id="GO:0046872">
    <property type="term" value="F:metal ion binding"/>
    <property type="evidence" value="ECO:0007669"/>
    <property type="project" value="UniProtKB-KW"/>
</dbReference>
<dbReference type="AlphaFoldDB" id="A0A7Z7N5S4"/>
<sequence length="503" mass="54701">MPSLDTLLDTPVRWTQAAVDADTRAFLDDLQANILKGHGRHHSAHVFMNFQGLDPDQTAGIVRALGQACTSAYEQLRANKRLPPFLDGGTLRTLFLSASGYQALGPNVEIPPGEAFRAGMADRGTDLGDPDRCKWDPQGWADTKADAMFLIADADPQAVEADADAVKAWLTLTGVTVLAIERGLQQTRNFRPGVAEGVEHFGYVDGRSQPLFLQEDIDEEALSTGGWDFRFKPSQFLVTDPNGSGPMSAGSYFVFRKLEQNVRGFNAAEEALGRKLFGITAEEGDLTDAQKVQLDRAGAMVVGRFEDGTPLVLSDHEAGLAPPNNFDYSGDPDAAKCPFHAHIRKVNPRGDIERITGATDLEPGRRPIMARRGITYGALRPHSADLSEFADAGHEPEKDVGLLFMAYMANIENQFEFTQKSWANNKAFVANIVASQMRPSTGIDPIIGQTADAASHEHTWLDGHTPGTQPQKIGFDPFVTMKGGEYFFAPSLTFLRGVGLQAV</sequence>
<dbReference type="SUPFAM" id="SSF54909">
    <property type="entry name" value="Dimeric alpha+beta barrel"/>
    <property type="match status" value="1"/>
</dbReference>
<evidence type="ECO:0000256" key="3">
    <source>
        <dbReference type="ARBA" id="ARBA00022617"/>
    </source>
</evidence>
<dbReference type="Proteomes" id="UP000219522">
    <property type="component" value="Unassembled WGS sequence"/>
</dbReference>
<dbReference type="GO" id="GO:0020037">
    <property type="term" value="F:heme binding"/>
    <property type="evidence" value="ECO:0007669"/>
    <property type="project" value="InterPro"/>
</dbReference>
<keyword evidence="2 9" id="KW-0575">Peroxidase</keyword>
<evidence type="ECO:0000256" key="1">
    <source>
        <dbReference type="ARBA" id="ARBA00001970"/>
    </source>
</evidence>
<dbReference type="InterPro" id="IPR006314">
    <property type="entry name" value="Dyp_peroxidase"/>
</dbReference>
<evidence type="ECO:0000256" key="2">
    <source>
        <dbReference type="ARBA" id="ARBA00022559"/>
    </source>
</evidence>
<reference evidence="9 10" key="1">
    <citation type="submission" date="2017-09" db="EMBL/GenBank/DDBJ databases">
        <authorList>
            <person name="Varghese N."/>
            <person name="Submissions S."/>
        </authorList>
    </citation>
    <scope>NUCLEOTIDE SEQUENCE [LARGE SCALE GENOMIC DNA]</scope>
    <source>
        <strain evidence="9 10">OK806</strain>
    </source>
</reference>
<dbReference type="Pfam" id="PF20628">
    <property type="entry name" value="Dyp_perox_C"/>
    <property type="match status" value="1"/>
</dbReference>
<dbReference type="InterPro" id="IPR048328">
    <property type="entry name" value="Dyp_perox_C"/>
</dbReference>
<evidence type="ECO:0000256" key="6">
    <source>
        <dbReference type="ARBA" id="ARBA00023002"/>
    </source>
</evidence>
<dbReference type="PROSITE" id="PS51404">
    <property type="entry name" value="DYP_PEROXIDASE"/>
    <property type="match status" value="1"/>
</dbReference>
<keyword evidence="3" id="KW-0349">Heme</keyword>
<dbReference type="PANTHER" id="PTHR30521">
    <property type="entry name" value="DEFERROCHELATASE/PEROXIDASE"/>
    <property type="match status" value="1"/>
</dbReference>
<accession>A0A7Z7N5S4</accession>
<keyword evidence="6" id="KW-0560">Oxidoreductase</keyword>
<keyword evidence="4" id="KW-0479">Metal-binding</keyword>
<keyword evidence="5" id="KW-0732">Signal</keyword>
<feature type="domain" description="Dyp-type peroxidase C-terminal" evidence="8">
    <location>
        <begin position="241"/>
        <end position="424"/>
    </location>
</feature>